<comment type="subcellular location">
    <subcellularLocation>
        <location evidence="1">Membrane</location>
        <topology evidence="1">Single-pass membrane protein</topology>
    </subcellularLocation>
</comment>
<evidence type="ECO:0000313" key="10">
    <source>
        <dbReference type="EMBL" id="KAL2317266.1"/>
    </source>
</evidence>
<dbReference type="EMBL" id="JBGMDY010000011">
    <property type="protein sequence ID" value="KAL2317266.1"/>
    <property type="molecule type" value="Genomic_DNA"/>
</dbReference>
<evidence type="ECO:0000256" key="1">
    <source>
        <dbReference type="ARBA" id="ARBA00004167"/>
    </source>
</evidence>
<protein>
    <submittedName>
        <fullName evidence="10">Uncharacterized protein</fullName>
    </submittedName>
</protein>
<dbReference type="InterPro" id="IPR052422">
    <property type="entry name" value="Auxin_Ser/Thr_Kinase"/>
</dbReference>
<dbReference type="Gene3D" id="3.30.200.20">
    <property type="entry name" value="Phosphorylase Kinase, domain 1"/>
    <property type="match status" value="1"/>
</dbReference>
<keyword evidence="7" id="KW-0472">Membrane</keyword>
<evidence type="ECO:0000256" key="8">
    <source>
        <dbReference type="ARBA" id="ARBA00023170"/>
    </source>
</evidence>
<gene>
    <name evidence="10" type="ORF">Fmac_031142</name>
</gene>
<dbReference type="PANTHER" id="PTHR47986">
    <property type="entry name" value="OSJNBA0070M12.3 PROTEIN"/>
    <property type="match status" value="1"/>
</dbReference>
<evidence type="ECO:0000256" key="6">
    <source>
        <dbReference type="ARBA" id="ARBA00022989"/>
    </source>
</evidence>
<keyword evidence="9" id="KW-0325">Glycoprotein</keyword>
<sequence>MVQSLNTLVIHPRHSGSDNESMKITVAGSSVGGVSETRTIATDSGAGDIQMVKAGNMEGCYRKYEIAILTKVRYRHLVALLGYCLDGNEKLLVAELAGHCCANLPQFCFSAPIFLFSLHFLSPAASSVFLSAAASIPSSIISSLKSIQRHHLPLSFLVTLPPNKSHRQTGGYECGYYVMHTMRVIVNVDITNVWIQCFSVRWKACSKFWNSLAVFGGLGG</sequence>
<reference evidence="10 11" key="1">
    <citation type="submission" date="2024-08" db="EMBL/GenBank/DDBJ databases">
        <title>Insights into the chromosomal genome structure of Flemingia macrophylla.</title>
        <authorList>
            <person name="Ding Y."/>
            <person name="Zhao Y."/>
            <person name="Bi W."/>
            <person name="Wu M."/>
            <person name="Zhao G."/>
            <person name="Gong Y."/>
            <person name="Li W."/>
            <person name="Zhang P."/>
        </authorList>
    </citation>
    <scope>NUCLEOTIDE SEQUENCE [LARGE SCALE GENOMIC DNA]</scope>
    <source>
        <strain evidence="10">DYQJB</strain>
        <tissue evidence="10">Leaf</tissue>
    </source>
</reference>
<evidence type="ECO:0000256" key="5">
    <source>
        <dbReference type="ARBA" id="ARBA00022737"/>
    </source>
</evidence>
<proteinExistence type="predicted"/>
<evidence type="ECO:0000313" key="11">
    <source>
        <dbReference type="Proteomes" id="UP001603857"/>
    </source>
</evidence>
<keyword evidence="5" id="KW-0677">Repeat</keyword>
<comment type="caution">
    <text evidence="10">The sequence shown here is derived from an EMBL/GenBank/DDBJ whole genome shotgun (WGS) entry which is preliminary data.</text>
</comment>
<keyword evidence="11" id="KW-1185">Reference proteome</keyword>
<dbReference type="GO" id="GO:0016020">
    <property type="term" value="C:membrane"/>
    <property type="evidence" value="ECO:0007669"/>
    <property type="project" value="UniProtKB-SubCell"/>
</dbReference>
<keyword evidence="3" id="KW-0812">Transmembrane</keyword>
<keyword evidence="8" id="KW-0675">Receptor</keyword>
<organism evidence="10 11">
    <name type="scientific">Flemingia macrophylla</name>
    <dbReference type="NCBI Taxonomy" id="520843"/>
    <lineage>
        <taxon>Eukaryota</taxon>
        <taxon>Viridiplantae</taxon>
        <taxon>Streptophyta</taxon>
        <taxon>Embryophyta</taxon>
        <taxon>Tracheophyta</taxon>
        <taxon>Spermatophyta</taxon>
        <taxon>Magnoliopsida</taxon>
        <taxon>eudicotyledons</taxon>
        <taxon>Gunneridae</taxon>
        <taxon>Pentapetalae</taxon>
        <taxon>rosids</taxon>
        <taxon>fabids</taxon>
        <taxon>Fabales</taxon>
        <taxon>Fabaceae</taxon>
        <taxon>Papilionoideae</taxon>
        <taxon>50 kb inversion clade</taxon>
        <taxon>NPAAA clade</taxon>
        <taxon>indigoferoid/millettioid clade</taxon>
        <taxon>Phaseoleae</taxon>
        <taxon>Flemingia</taxon>
    </lineage>
</organism>
<dbReference type="AlphaFoldDB" id="A0ABD1L189"/>
<evidence type="ECO:0000256" key="3">
    <source>
        <dbReference type="ARBA" id="ARBA00022692"/>
    </source>
</evidence>
<name>A0ABD1L189_9FABA</name>
<evidence type="ECO:0000256" key="9">
    <source>
        <dbReference type="ARBA" id="ARBA00023180"/>
    </source>
</evidence>
<dbReference type="PANTHER" id="PTHR47986:SF29">
    <property type="entry name" value="RECEPTOR PROTEIN KINASE TMK1"/>
    <property type="match status" value="1"/>
</dbReference>
<keyword evidence="4" id="KW-0732">Signal</keyword>
<keyword evidence="6" id="KW-1133">Transmembrane helix</keyword>
<dbReference type="Proteomes" id="UP001603857">
    <property type="component" value="Unassembled WGS sequence"/>
</dbReference>
<evidence type="ECO:0000256" key="7">
    <source>
        <dbReference type="ARBA" id="ARBA00023136"/>
    </source>
</evidence>
<accession>A0ABD1L189</accession>
<evidence type="ECO:0000256" key="4">
    <source>
        <dbReference type="ARBA" id="ARBA00022729"/>
    </source>
</evidence>
<keyword evidence="2" id="KW-0433">Leucine-rich repeat</keyword>
<evidence type="ECO:0000256" key="2">
    <source>
        <dbReference type="ARBA" id="ARBA00022614"/>
    </source>
</evidence>